<dbReference type="PANTHER" id="PTHR23352">
    <property type="entry name" value="NEURAL PROLIFERATION DIFFERENTIATION AND CONTROL PROTEIN-1 NPDC-1 PROTEIN"/>
    <property type="match status" value="1"/>
</dbReference>
<feature type="compositionally biased region" description="Acidic residues" evidence="1">
    <location>
        <begin position="234"/>
        <end position="246"/>
    </location>
</feature>
<evidence type="ECO:0000313" key="4">
    <source>
        <dbReference type="EMBL" id="ADY44900.1"/>
    </source>
</evidence>
<keyword evidence="3" id="KW-0732">Signal</keyword>
<protein>
    <submittedName>
        <fullName evidence="4">Protein cab-1</fullName>
    </submittedName>
</protein>
<proteinExistence type="evidence at transcript level"/>
<dbReference type="GO" id="GO:0016020">
    <property type="term" value="C:membrane"/>
    <property type="evidence" value="ECO:0007669"/>
    <property type="project" value="InterPro"/>
</dbReference>
<dbReference type="InterPro" id="IPR009635">
    <property type="entry name" value="NPDC1"/>
</dbReference>
<organism evidence="4">
    <name type="scientific">Ascaris suum</name>
    <name type="common">Pig roundworm</name>
    <name type="synonym">Ascaris lumbricoides</name>
    <dbReference type="NCBI Taxonomy" id="6253"/>
    <lineage>
        <taxon>Eukaryota</taxon>
        <taxon>Metazoa</taxon>
        <taxon>Ecdysozoa</taxon>
        <taxon>Nematoda</taxon>
        <taxon>Chromadorea</taxon>
        <taxon>Rhabditida</taxon>
        <taxon>Spirurina</taxon>
        <taxon>Ascaridomorpha</taxon>
        <taxon>Ascaridoidea</taxon>
        <taxon>Ascarididae</taxon>
        <taxon>Ascaris</taxon>
    </lineage>
</organism>
<accession>F1L446</accession>
<feature type="transmembrane region" description="Helical" evidence="2">
    <location>
        <begin position="146"/>
        <end position="170"/>
    </location>
</feature>
<sequence>MWQPLLPALLLIHTSWATLFSEGGPQELYYPDEEYIPRGNVHYDPDKLAEVIEQLNKDADLQRERTRAVFDQDDLRTKAMEIELARSIEETEKPMSAQKKGQSEFVEFIEPKAASQLKQVETLEKRMPVPQGAAPQSSRLVHAGNFFFIAVATVCTVGAVVGAVSGAYYYRAWRMQQAAAERSDFTHYAPAGPGKEKKKKRGDESLAYKAQLHHYQQTKQKIISGEELGAGMPDNDETSEASDDEGNNFSVYECPGLAPTGDIEVQNPNFDSRP</sequence>
<keyword evidence="2" id="KW-1133">Transmembrane helix</keyword>
<feature type="region of interest" description="Disordered" evidence="1">
    <location>
        <begin position="223"/>
        <end position="274"/>
    </location>
</feature>
<reference evidence="4" key="1">
    <citation type="journal article" date="2011" name="Genome Res.">
        <title>Deep small RNA sequencing from the nematode Ascaris reveals conservation, functional diversification, and novel developmental profiles.</title>
        <authorList>
            <person name="Wang J."/>
            <person name="Czech B."/>
            <person name="Crunk A."/>
            <person name="Wallace A."/>
            <person name="Mitreva M."/>
            <person name="Hannon G.J."/>
            <person name="Davis R.E."/>
        </authorList>
    </citation>
    <scope>NUCLEOTIDE SEQUENCE</scope>
</reference>
<keyword evidence="2" id="KW-0812">Transmembrane</keyword>
<feature type="chain" id="PRO_5003265804" evidence="3">
    <location>
        <begin position="18"/>
        <end position="274"/>
    </location>
</feature>
<dbReference type="EMBL" id="JI170980">
    <property type="protein sequence ID" value="ADY44900.1"/>
    <property type="molecule type" value="mRNA"/>
</dbReference>
<feature type="signal peptide" evidence="3">
    <location>
        <begin position="1"/>
        <end position="17"/>
    </location>
</feature>
<name>F1L446_ASCSU</name>
<dbReference type="AlphaFoldDB" id="F1L446"/>
<dbReference type="PANTHER" id="PTHR23352:SF2">
    <property type="entry name" value="NEURAL PROLIFERATION DIFFERENTIATION AND CONTROL PROTEIN 1"/>
    <property type="match status" value="1"/>
</dbReference>
<evidence type="ECO:0000256" key="1">
    <source>
        <dbReference type="SAM" id="MobiDB-lite"/>
    </source>
</evidence>
<evidence type="ECO:0000256" key="3">
    <source>
        <dbReference type="SAM" id="SignalP"/>
    </source>
</evidence>
<dbReference type="Pfam" id="PF06809">
    <property type="entry name" value="NPDC1"/>
    <property type="match status" value="1"/>
</dbReference>
<evidence type="ECO:0000256" key="2">
    <source>
        <dbReference type="SAM" id="Phobius"/>
    </source>
</evidence>
<keyword evidence="2" id="KW-0472">Membrane</keyword>